<dbReference type="InterPro" id="IPR019734">
    <property type="entry name" value="TPR_rpt"/>
</dbReference>
<evidence type="ECO:0000313" key="8">
    <source>
        <dbReference type="EMBL" id="KAK9882580.1"/>
    </source>
</evidence>
<dbReference type="InterPro" id="IPR052311">
    <property type="entry name" value="MMS22L-TONSL_complex_comp"/>
</dbReference>
<comment type="caution">
    <text evidence="8">The sequence shown here is derived from an EMBL/GenBank/DDBJ whole genome shotgun (WGS) entry which is preliminary data.</text>
</comment>
<sequence>MEINKLLKKKQKAIKEKNESALCAACTDLADYYMKEEKFLDAINEYLILTKLYKKQKKIIDFATVNRGIGEAFMLLSNYEKAIEYQKIYLGVSREQENILEEQRALATLGHTYLTKYIGGKKDKQDLNLAFKFTLRSLEVCESLTDMKKYEVVDMTARLYNNLGVIQEYQGHHDKSMEFFNKAIVLCKANDVYESLHQAYNSLASLLERKGEYNNAIQNFNLAIDVAKKLRNNSPALCDCLVSKSNILLKLGDFHAAKKSLQKAYNLKLSTKLKEDVEKKLRLVVTLYRTEKELISKTCSDIELQKFYEKMGDAYSRLGCFDCAIEYYLKMLDLAKRTNINLASCYYSLAVTYRDDEQFDKAIEYFEKEYELCDFKKGLDTLCEIADTKESNTCLSSEIIAIYERAVNSCKKANNQKEEGRMLNRLINYLERSGNLEQIPNYQKLFNETGFVPSDSEDSPPEGNSEDDVSLNNLTDDSEDSECGSPSKKRRSKNFQVRRNLRGETQLHTACISGKINVVQHLLVQGHPLNIRDNGGWLPIHDACISGHFEIVKLLLDNGAAVNDRGGTHCNGITPLHDAAVNGHLDIIELLLNRGASVLAKTDEGETAYHYLKKTSQEMQFNEEEKNKCENLLKLMSVILDKAGQSREINCNIKNAAFVSVKGNQQSECGDQRRRVPKQSSIHLSNEHGCSGRNLSTSSSSDEDSDKVIVERKKIVLPKSQATNEYKMVMDNLRKKVVEVPSNNILDNASVKRPAFVMRDDTNDDDWLEDDLRGIKMLKKRKMNYTDGLINSSHTRFTSSVSKSDGHPLKRCDSLETVSSRSSASSLTSKSKSPSKQSKARNSWETLNADKIEITNHADDPYNCDEFLADSNSSGNAFSADDFVDLRGSMSKQQISLLDSDFVRWTTSSENHGQRGKTCQKRTLQPKITHFVNTTPTKTSQSVSNGSSFSPKKWTRTSPHKSLFIDDDPMLALDVNIEGRPFRVTTRMSLKNTLTVKWLSLEAARRYAKKEYIEPVLELMTASGAELVDDDPIGTLFITDSQVVEVHAKVLKWNLPLVRERYKEACSDMEIKPLDSICQKLDTMTISLDMKNCGFLPQTLAPVCKALLRENRLLELDLSNNFLSFDCVKLLTATLPTLENLTKLNLCCSNLHTEEIRCLSNMFSCFPRSILSKLYSLDLSENFISDASLQDLCTITKHLNLKELNLSLLNFTEDVFKQSYNKSATFNFERVEMLNLMGNNFGNDALLRILSFVSPATLTHLDVSNNMITAGFLTSLIQCFCKDGAMLNCEYLNLTRCEVEDVEVFNLLRSSDSLETLNLSYTNVTSLSLRRVLESPVVRNIILLGCDNINKYFEGTPSNWILENHSSNKKSLKISCDDEKFNFLINLWKIRYCDKVLIQKKNSLLSLEGK</sequence>
<dbReference type="Gene3D" id="3.80.10.10">
    <property type="entry name" value="Ribonuclease Inhibitor"/>
    <property type="match status" value="2"/>
</dbReference>
<feature type="region of interest" description="Disordered" evidence="7">
    <location>
        <begin position="450"/>
        <end position="494"/>
    </location>
</feature>
<dbReference type="PANTHER" id="PTHR46358:SF1">
    <property type="entry name" value="TONSOKU-LIKE PROTEIN"/>
    <property type="match status" value="1"/>
</dbReference>
<organism evidence="8 9">
    <name type="scientific">Henosepilachna vigintioctopunctata</name>
    <dbReference type="NCBI Taxonomy" id="420089"/>
    <lineage>
        <taxon>Eukaryota</taxon>
        <taxon>Metazoa</taxon>
        <taxon>Ecdysozoa</taxon>
        <taxon>Arthropoda</taxon>
        <taxon>Hexapoda</taxon>
        <taxon>Insecta</taxon>
        <taxon>Pterygota</taxon>
        <taxon>Neoptera</taxon>
        <taxon>Endopterygota</taxon>
        <taxon>Coleoptera</taxon>
        <taxon>Polyphaga</taxon>
        <taxon>Cucujiformia</taxon>
        <taxon>Coccinelloidea</taxon>
        <taxon>Coccinellidae</taxon>
        <taxon>Epilachninae</taxon>
        <taxon>Epilachnini</taxon>
        <taxon>Henosepilachna</taxon>
    </lineage>
</organism>
<feature type="repeat" description="TPR" evidence="6">
    <location>
        <begin position="157"/>
        <end position="190"/>
    </location>
</feature>
<dbReference type="Gene3D" id="1.25.40.10">
    <property type="entry name" value="Tetratricopeptide repeat domain"/>
    <property type="match status" value="2"/>
</dbReference>
<dbReference type="Proteomes" id="UP001431783">
    <property type="component" value="Unassembled WGS sequence"/>
</dbReference>
<dbReference type="InterPro" id="IPR036770">
    <property type="entry name" value="Ankyrin_rpt-contain_sf"/>
</dbReference>
<evidence type="ECO:0000256" key="5">
    <source>
        <dbReference type="PROSITE-ProRule" id="PRU00023"/>
    </source>
</evidence>
<dbReference type="GO" id="GO:0031297">
    <property type="term" value="P:replication fork processing"/>
    <property type="evidence" value="ECO:0007669"/>
    <property type="project" value="TreeGrafter"/>
</dbReference>
<feature type="repeat" description="ANK" evidence="5">
    <location>
        <begin position="571"/>
        <end position="603"/>
    </location>
</feature>
<feature type="repeat" description="TPR" evidence="6">
    <location>
        <begin position="197"/>
        <end position="230"/>
    </location>
</feature>
<feature type="region of interest" description="Disordered" evidence="7">
    <location>
        <begin position="796"/>
        <end position="843"/>
    </location>
</feature>
<dbReference type="EMBL" id="JARQZJ010000078">
    <property type="protein sequence ID" value="KAK9882580.1"/>
    <property type="molecule type" value="Genomic_DNA"/>
</dbReference>
<dbReference type="PROSITE" id="PS50088">
    <property type="entry name" value="ANK_REPEAT"/>
    <property type="match status" value="3"/>
</dbReference>
<evidence type="ECO:0000313" key="9">
    <source>
        <dbReference type="Proteomes" id="UP001431783"/>
    </source>
</evidence>
<dbReference type="Pfam" id="PF13424">
    <property type="entry name" value="TPR_12"/>
    <property type="match status" value="2"/>
</dbReference>
<accession>A0AAW1UJ98</accession>
<dbReference type="SUPFAM" id="SSF52047">
    <property type="entry name" value="RNI-like"/>
    <property type="match status" value="1"/>
</dbReference>
<dbReference type="SUPFAM" id="SSF48452">
    <property type="entry name" value="TPR-like"/>
    <property type="match status" value="3"/>
</dbReference>
<dbReference type="InterPro" id="IPR002110">
    <property type="entry name" value="Ankyrin_rpt"/>
</dbReference>
<keyword evidence="6" id="KW-0802">TPR repeat</keyword>
<dbReference type="PANTHER" id="PTHR46358">
    <property type="entry name" value="TONSOKU-LIKE PROTEIN"/>
    <property type="match status" value="1"/>
</dbReference>
<feature type="repeat" description="ANK" evidence="5">
    <location>
        <begin position="502"/>
        <end position="534"/>
    </location>
</feature>
<dbReference type="GO" id="GO:0000724">
    <property type="term" value="P:double-strand break repair via homologous recombination"/>
    <property type="evidence" value="ECO:0007669"/>
    <property type="project" value="TreeGrafter"/>
</dbReference>
<keyword evidence="3" id="KW-0677">Repeat</keyword>
<dbReference type="SUPFAM" id="SSF48403">
    <property type="entry name" value="Ankyrin repeat"/>
    <property type="match status" value="1"/>
</dbReference>
<evidence type="ECO:0008006" key="10">
    <source>
        <dbReference type="Google" id="ProtNLM"/>
    </source>
</evidence>
<dbReference type="InterPro" id="IPR032675">
    <property type="entry name" value="LRR_dom_sf"/>
</dbReference>
<evidence type="ECO:0000256" key="2">
    <source>
        <dbReference type="ARBA" id="ARBA00022614"/>
    </source>
</evidence>
<feature type="compositionally biased region" description="Low complexity" evidence="7">
    <location>
        <begin position="819"/>
        <end position="837"/>
    </location>
</feature>
<comment type="subcellular location">
    <subcellularLocation>
        <location evidence="1">Nucleus</location>
    </subcellularLocation>
</comment>
<feature type="compositionally biased region" description="Acidic residues" evidence="7">
    <location>
        <begin position="455"/>
        <end position="469"/>
    </location>
</feature>
<keyword evidence="5" id="KW-0040">ANK repeat</keyword>
<evidence type="ECO:0000256" key="6">
    <source>
        <dbReference type="PROSITE-ProRule" id="PRU00339"/>
    </source>
</evidence>
<evidence type="ECO:0000256" key="1">
    <source>
        <dbReference type="ARBA" id="ARBA00004123"/>
    </source>
</evidence>
<dbReference type="Pfam" id="PF13181">
    <property type="entry name" value="TPR_8"/>
    <property type="match status" value="1"/>
</dbReference>
<name>A0AAW1UJ98_9CUCU</name>
<protein>
    <recommendedName>
        <fullName evidence="10">Tonsoku-like protein</fullName>
    </recommendedName>
</protein>
<gene>
    <name evidence="8" type="ORF">WA026_022208</name>
</gene>
<evidence type="ECO:0000256" key="7">
    <source>
        <dbReference type="SAM" id="MobiDB-lite"/>
    </source>
</evidence>
<feature type="region of interest" description="Disordered" evidence="7">
    <location>
        <begin position="664"/>
        <end position="706"/>
    </location>
</feature>
<reference evidence="8 9" key="1">
    <citation type="submission" date="2023-03" db="EMBL/GenBank/DDBJ databases">
        <title>Genome insight into feeding habits of ladybird beetles.</title>
        <authorList>
            <person name="Li H.-S."/>
            <person name="Huang Y.-H."/>
            <person name="Pang H."/>
        </authorList>
    </citation>
    <scope>NUCLEOTIDE SEQUENCE [LARGE SCALE GENOMIC DNA]</scope>
    <source>
        <strain evidence="8">SYSU_2023b</strain>
        <tissue evidence="8">Whole body</tissue>
    </source>
</reference>
<feature type="region of interest" description="Disordered" evidence="7">
    <location>
        <begin position="935"/>
        <end position="954"/>
    </location>
</feature>
<dbReference type="GO" id="GO:0043596">
    <property type="term" value="C:nuclear replication fork"/>
    <property type="evidence" value="ECO:0007669"/>
    <property type="project" value="TreeGrafter"/>
</dbReference>
<keyword evidence="4" id="KW-0539">Nucleus</keyword>
<dbReference type="Gene3D" id="1.25.40.20">
    <property type="entry name" value="Ankyrin repeat-containing domain"/>
    <property type="match status" value="1"/>
</dbReference>
<feature type="repeat" description="TPR" evidence="6">
    <location>
        <begin position="305"/>
        <end position="338"/>
    </location>
</feature>
<feature type="repeat" description="TPR" evidence="6">
    <location>
        <begin position="343"/>
        <end position="376"/>
    </location>
</feature>
<dbReference type="InterPro" id="IPR011990">
    <property type="entry name" value="TPR-like_helical_dom_sf"/>
</dbReference>
<feature type="compositionally biased region" description="Polar residues" evidence="7">
    <location>
        <begin position="935"/>
        <end position="950"/>
    </location>
</feature>
<proteinExistence type="predicted"/>
<evidence type="ECO:0000256" key="4">
    <source>
        <dbReference type="ARBA" id="ARBA00023242"/>
    </source>
</evidence>
<keyword evidence="2" id="KW-0433">Leucine-rich repeat</keyword>
<dbReference type="SMART" id="SM00248">
    <property type="entry name" value="ANK"/>
    <property type="match status" value="3"/>
</dbReference>
<feature type="repeat" description="ANK" evidence="5">
    <location>
        <begin position="535"/>
        <end position="567"/>
    </location>
</feature>
<dbReference type="PROSITE" id="PS50005">
    <property type="entry name" value="TPR"/>
    <property type="match status" value="4"/>
</dbReference>
<feature type="compositionally biased region" description="Basic and acidic residues" evidence="7">
    <location>
        <begin position="804"/>
        <end position="814"/>
    </location>
</feature>
<dbReference type="PROSITE" id="PS50297">
    <property type="entry name" value="ANK_REP_REGION"/>
    <property type="match status" value="3"/>
</dbReference>
<keyword evidence="9" id="KW-1185">Reference proteome</keyword>
<evidence type="ECO:0000256" key="3">
    <source>
        <dbReference type="ARBA" id="ARBA00022737"/>
    </source>
</evidence>
<dbReference type="Pfam" id="PF12796">
    <property type="entry name" value="Ank_2"/>
    <property type="match status" value="1"/>
</dbReference>
<dbReference type="SMART" id="SM00028">
    <property type="entry name" value="TPR"/>
    <property type="match status" value="7"/>
</dbReference>